<dbReference type="GO" id="GO:0004479">
    <property type="term" value="F:methionyl-tRNA formyltransferase activity"/>
    <property type="evidence" value="ECO:0007669"/>
    <property type="project" value="TreeGrafter"/>
</dbReference>
<dbReference type="PANTHER" id="PTHR11138:SF5">
    <property type="entry name" value="METHIONYL-TRNA FORMYLTRANSFERASE, MITOCHONDRIAL"/>
    <property type="match status" value="1"/>
</dbReference>
<dbReference type="InterPro" id="IPR036477">
    <property type="entry name" value="Formyl_transf_N_sf"/>
</dbReference>
<dbReference type="Proteomes" id="UP000571017">
    <property type="component" value="Unassembled WGS sequence"/>
</dbReference>
<accession>A0A838CTG0</accession>
<dbReference type="PANTHER" id="PTHR11138">
    <property type="entry name" value="METHIONYL-TRNA FORMYLTRANSFERASE"/>
    <property type="match status" value="1"/>
</dbReference>
<organism evidence="3 4">
    <name type="scientific">Halobacillus locisalis</name>
    <dbReference type="NCBI Taxonomy" id="220753"/>
    <lineage>
        <taxon>Bacteria</taxon>
        <taxon>Bacillati</taxon>
        <taxon>Bacillota</taxon>
        <taxon>Bacilli</taxon>
        <taxon>Bacillales</taxon>
        <taxon>Bacillaceae</taxon>
        <taxon>Halobacillus</taxon>
    </lineage>
</organism>
<dbReference type="InterPro" id="IPR011034">
    <property type="entry name" value="Formyl_transferase-like_C_sf"/>
</dbReference>
<dbReference type="Pfam" id="PF00551">
    <property type="entry name" value="Formyl_trans_N"/>
    <property type="match status" value="1"/>
</dbReference>
<reference evidence="3 4" key="1">
    <citation type="journal article" date="2004" name="Extremophiles">
        <title>Halobacillus locisalis sp. nov., a halophilic bacterium isolated from a marine solar saltern of the Yellow Sea in Korea.</title>
        <authorList>
            <person name="Yoon J.H."/>
            <person name="Kang K.H."/>
            <person name="Oh T.K."/>
            <person name="Park Y.H."/>
        </authorList>
    </citation>
    <scope>NUCLEOTIDE SEQUENCE [LARGE SCALE GENOMIC DNA]</scope>
    <source>
        <strain evidence="3 4">KCTC 3788</strain>
    </source>
</reference>
<protein>
    <submittedName>
        <fullName evidence="3">Methionyl-tRNA formyltransferase</fullName>
    </submittedName>
</protein>
<dbReference type="AlphaFoldDB" id="A0A838CTG0"/>
<evidence type="ECO:0000259" key="2">
    <source>
        <dbReference type="Pfam" id="PF02911"/>
    </source>
</evidence>
<dbReference type="RefSeq" id="WP_181472374.1">
    <property type="nucleotide sequence ID" value="NZ_JACEFG010000002.1"/>
</dbReference>
<feature type="domain" description="Formyl transferase N-terminal" evidence="1">
    <location>
        <begin position="50"/>
        <end position="169"/>
    </location>
</feature>
<dbReference type="EMBL" id="JACEFG010000002">
    <property type="protein sequence ID" value="MBA2175357.1"/>
    <property type="molecule type" value="Genomic_DNA"/>
</dbReference>
<comment type="caution">
    <text evidence="3">The sequence shown here is derived from an EMBL/GenBank/DDBJ whole genome shotgun (WGS) entry which is preliminary data.</text>
</comment>
<dbReference type="InterPro" id="IPR002376">
    <property type="entry name" value="Formyl_transf_N"/>
</dbReference>
<dbReference type="InterPro" id="IPR005793">
    <property type="entry name" value="Formyl_trans_C"/>
</dbReference>
<evidence type="ECO:0000313" key="3">
    <source>
        <dbReference type="EMBL" id="MBA2175357.1"/>
    </source>
</evidence>
<dbReference type="CDD" id="cd08702">
    <property type="entry name" value="Arna_FMT_C"/>
    <property type="match status" value="1"/>
</dbReference>
<dbReference type="SUPFAM" id="SSF53328">
    <property type="entry name" value="Formyltransferase"/>
    <property type="match status" value="1"/>
</dbReference>
<evidence type="ECO:0000313" key="4">
    <source>
        <dbReference type="Proteomes" id="UP000571017"/>
    </source>
</evidence>
<keyword evidence="4" id="KW-1185">Reference proteome</keyword>
<name>A0A838CTG0_9BACI</name>
<evidence type="ECO:0000259" key="1">
    <source>
        <dbReference type="Pfam" id="PF00551"/>
    </source>
</evidence>
<dbReference type="Gene3D" id="3.40.50.12230">
    <property type="match status" value="1"/>
</dbReference>
<feature type="domain" description="Formyl transferase C-terminal" evidence="2">
    <location>
        <begin position="203"/>
        <end position="286"/>
    </location>
</feature>
<dbReference type="GO" id="GO:0005829">
    <property type="term" value="C:cytosol"/>
    <property type="evidence" value="ECO:0007669"/>
    <property type="project" value="TreeGrafter"/>
</dbReference>
<dbReference type="SUPFAM" id="SSF50486">
    <property type="entry name" value="FMT C-terminal domain-like"/>
    <property type="match status" value="1"/>
</dbReference>
<proteinExistence type="predicted"/>
<keyword evidence="3" id="KW-0808">Transferase</keyword>
<sequence length="299" mass="33829">MRAILIGSVGSSKVVLEEIIKVNFPIDMVYSLDEKYSTNVSGYEPIHELAEANNIPYRKFRKINDAEHVKEIQEISPDYIFVIGLSQLVKKDIISAAKKGVIGFHPTALPKYRGRAALVWQILLGVTDAKCSLFFIDEGIDSGDIIGQERYSIKETDYVINVMNNSREALRTLSNKVLPQIMNESIQPKSQNEEEATYLLKRTPEDGEINWSKPISDIYRLIRATSKPFPGAFSDYDGESKTIFWRAECLENSKYVGVPGQIANITDEYIDIVCIDGLLRVQEIETINDVKFIVGHKFK</sequence>
<dbReference type="Pfam" id="PF02911">
    <property type="entry name" value="Formyl_trans_C"/>
    <property type="match status" value="1"/>
</dbReference>
<gene>
    <name evidence="3" type="ORF">H0266_10660</name>
</gene>